<name>A0A7V8FMF5_9BURK</name>
<evidence type="ECO:0000256" key="2">
    <source>
        <dbReference type="ARBA" id="ARBA00007533"/>
    </source>
</evidence>
<dbReference type="InterPro" id="IPR017926">
    <property type="entry name" value="GATASE"/>
</dbReference>
<dbReference type="GO" id="GO:0005524">
    <property type="term" value="F:ATP binding"/>
    <property type="evidence" value="ECO:0007669"/>
    <property type="project" value="UniProtKB-KW"/>
</dbReference>
<keyword evidence="6" id="KW-0067">ATP-binding</keyword>
<dbReference type="GO" id="GO:0019856">
    <property type="term" value="P:pyrimidine nucleobase biosynthetic process"/>
    <property type="evidence" value="ECO:0007669"/>
    <property type="project" value="TreeGrafter"/>
</dbReference>
<accession>A0A7V8FMF5</accession>
<dbReference type="EMBL" id="WNDQ01000043">
    <property type="protein sequence ID" value="KAF1020004.1"/>
    <property type="molecule type" value="Genomic_DNA"/>
</dbReference>
<dbReference type="Pfam" id="PF00117">
    <property type="entry name" value="GATase"/>
    <property type="match status" value="1"/>
</dbReference>
<comment type="similarity">
    <text evidence="2">Belongs to the CTP synthase family.</text>
</comment>
<dbReference type="AlphaFoldDB" id="A0A7V8FMF5"/>
<evidence type="ECO:0000256" key="5">
    <source>
        <dbReference type="ARBA" id="ARBA00022741"/>
    </source>
</evidence>
<comment type="caution">
    <text evidence="11">The sequence shown here is derived from an EMBL/GenBank/DDBJ whole genome shotgun (WGS) entry which is preliminary data.</text>
</comment>
<reference evidence="12" key="1">
    <citation type="journal article" date="2020" name="MBio">
        <title>Horizontal gene transfer to a defensive symbiont with a reduced genome amongst a multipartite beetle microbiome.</title>
        <authorList>
            <person name="Waterworth S.C."/>
            <person name="Florez L.V."/>
            <person name="Rees E.R."/>
            <person name="Hertweck C."/>
            <person name="Kaltenpoth M."/>
            <person name="Kwan J.C."/>
        </authorList>
    </citation>
    <scope>NUCLEOTIDE SEQUENCE [LARGE SCALE GENOMIC DNA]</scope>
</reference>
<keyword evidence="5" id="KW-0547">Nucleotide-binding</keyword>
<evidence type="ECO:0000256" key="9">
    <source>
        <dbReference type="ARBA" id="ARBA00047781"/>
    </source>
</evidence>
<evidence type="ECO:0000256" key="6">
    <source>
        <dbReference type="ARBA" id="ARBA00022840"/>
    </source>
</evidence>
<proteinExistence type="inferred from homology"/>
<feature type="domain" description="Glutamine amidotransferase" evidence="10">
    <location>
        <begin position="221"/>
        <end position="398"/>
    </location>
</feature>
<dbReference type="GO" id="GO:0042802">
    <property type="term" value="F:identical protein binding"/>
    <property type="evidence" value="ECO:0007669"/>
    <property type="project" value="TreeGrafter"/>
</dbReference>
<gene>
    <name evidence="11" type="primary">pyrG_2</name>
    <name evidence="11" type="ORF">GAK30_02799</name>
</gene>
<dbReference type="PANTHER" id="PTHR11550:SF0">
    <property type="entry name" value="CTP SYNTHASE-RELATED"/>
    <property type="match status" value="1"/>
</dbReference>
<keyword evidence="4" id="KW-0436">Ligase</keyword>
<dbReference type="InterPro" id="IPR029062">
    <property type="entry name" value="Class_I_gatase-like"/>
</dbReference>
<keyword evidence="8" id="KW-0665">Pyrimidine biosynthesis</keyword>
<dbReference type="UniPathway" id="UPA00159">
    <property type="reaction ID" value="UER00277"/>
</dbReference>
<dbReference type="GO" id="GO:0044210">
    <property type="term" value="P:'de novo' CTP biosynthetic process"/>
    <property type="evidence" value="ECO:0007669"/>
    <property type="project" value="UniProtKB-UniPathway"/>
</dbReference>
<evidence type="ECO:0000256" key="3">
    <source>
        <dbReference type="ARBA" id="ARBA00012291"/>
    </source>
</evidence>
<evidence type="ECO:0000256" key="7">
    <source>
        <dbReference type="ARBA" id="ARBA00022962"/>
    </source>
</evidence>
<evidence type="ECO:0000313" key="11">
    <source>
        <dbReference type="EMBL" id="KAF1020004.1"/>
    </source>
</evidence>
<evidence type="ECO:0000313" key="12">
    <source>
        <dbReference type="Proteomes" id="UP000461670"/>
    </source>
</evidence>
<evidence type="ECO:0000256" key="8">
    <source>
        <dbReference type="ARBA" id="ARBA00022975"/>
    </source>
</evidence>
<dbReference type="Gene3D" id="3.40.50.880">
    <property type="match status" value="1"/>
</dbReference>
<organism evidence="11 12">
    <name type="scientific">Paracidovorax wautersii</name>
    <dbReference type="NCBI Taxonomy" id="1177982"/>
    <lineage>
        <taxon>Bacteria</taxon>
        <taxon>Pseudomonadati</taxon>
        <taxon>Pseudomonadota</taxon>
        <taxon>Betaproteobacteria</taxon>
        <taxon>Burkholderiales</taxon>
        <taxon>Comamonadaceae</taxon>
        <taxon>Paracidovorax</taxon>
    </lineage>
</organism>
<protein>
    <recommendedName>
        <fullName evidence="3">CTP synthase (glutamine hydrolyzing)</fullName>
        <ecNumber evidence="3">6.3.4.2</ecNumber>
    </recommendedName>
</protein>
<evidence type="ECO:0000259" key="10">
    <source>
        <dbReference type="Pfam" id="PF00117"/>
    </source>
</evidence>
<dbReference type="InterPro" id="IPR004468">
    <property type="entry name" value="CTP_synthase"/>
</dbReference>
<evidence type="ECO:0000256" key="1">
    <source>
        <dbReference type="ARBA" id="ARBA00005171"/>
    </source>
</evidence>
<dbReference type="GO" id="GO:0003883">
    <property type="term" value="F:CTP synthase activity"/>
    <property type="evidence" value="ECO:0007669"/>
    <property type="project" value="UniProtKB-EC"/>
</dbReference>
<dbReference type="PANTHER" id="PTHR11550">
    <property type="entry name" value="CTP SYNTHASE"/>
    <property type="match status" value="1"/>
</dbReference>
<comment type="pathway">
    <text evidence="1">Pyrimidine metabolism; CTP biosynthesis via de novo pathway; CTP from UDP: step 2/2.</text>
</comment>
<dbReference type="PROSITE" id="PS51273">
    <property type="entry name" value="GATASE_TYPE_1"/>
    <property type="match status" value="1"/>
</dbReference>
<sequence>MSITLVVHPTSQPALHGAMAAVAALHSGAQLQHLPARFPPACGADAVQHVAAAGMLVPSGLLWYERLTGQPVAPTASAKAIVTAARDHAIVVPWHPPVQAAEQLDALLAEARTQAVPVRLWHVEEYEGRWRLRATDDGDCPADWWQRDAAGRLVRHQPSDVPPDVPGDALRIGLVGTEHDQRQVYPATLACLADAADALGIVLELRFLAPRSVGPADLRGLHGVVLPGGSDMGNVPGQLLVAQQTLASGLPTLGLCLGMQSMATAVLRGLPGTGACNLAEADPHAPIKSFVPLESFNTPHGLPAFRVGDQRVSVADPQFAAWLGSETQVRCNHRFGLNPALLPLLREHGVSIAATDASGLIVDAIRQPAHPFYCGMQGHPELSSAAGAPHPLVAAFLQAARQHAGIAGAP</sequence>
<keyword evidence="7" id="KW-0315">Glutamine amidotransferase</keyword>
<dbReference type="EC" id="6.3.4.2" evidence="3"/>
<evidence type="ECO:0000256" key="4">
    <source>
        <dbReference type="ARBA" id="ARBA00022598"/>
    </source>
</evidence>
<comment type="catalytic activity">
    <reaction evidence="9">
        <text>UTP + L-glutamine + ATP + H2O = CTP + L-glutamate + ADP + phosphate + 2 H(+)</text>
        <dbReference type="Rhea" id="RHEA:26426"/>
        <dbReference type="ChEBI" id="CHEBI:15377"/>
        <dbReference type="ChEBI" id="CHEBI:15378"/>
        <dbReference type="ChEBI" id="CHEBI:29985"/>
        <dbReference type="ChEBI" id="CHEBI:30616"/>
        <dbReference type="ChEBI" id="CHEBI:37563"/>
        <dbReference type="ChEBI" id="CHEBI:43474"/>
        <dbReference type="ChEBI" id="CHEBI:46398"/>
        <dbReference type="ChEBI" id="CHEBI:58359"/>
        <dbReference type="ChEBI" id="CHEBI:456216"/>
        <dbReference type="EC" id="6.3.4.2"/>
    </reaction>
</comment>
<dbReference type="SUPFAM" id="SSF52317">
    <property type="entry name" value="Class I glutamine amidotransferase-like"/>
    <property type="match status" value="1"/>
</dbReference>
<dbReference type="Proteomes" id="UP000461670">
    <property type="component" value="Unassembled WGS sequence"/>
</dbReference>